<dbReference type="Proteomes" id="UP000694857">
    <property type="component" value="Chromosome 21"/>
</dbReference>
<dbReference type="AlphaFoldDB" id="A0A8B8WCQ8"/>
<keyword evidence="4" id="KW-1185">Reference proteome</keyword>
<feature type="compositionally biased region" description="Basic and acidic residues" evidence="2">
    <location>
        <begin position="98"/>
        <end position="113"/>
    </location>
</feature>
<evidence type="ECO:0000313" key="4">
    <source>
        <dbReference type="Proteomes" id="UP000694857"/>
    </source>
</evidence>
<evidence type="ECO:0000313" key="5">
    <source>
        <dbReference type="RefSeq" id="XP_036694923.1"/>
    </source>
</evidence>
<proteinExistence type="inferred from homology"/>
<dbReference type="KEGG" id="bmus:118888056"/>
<evidence type="ECO:0000256" key="1">
    <source>
        <dbReference type="ARBA" id="ARBA00007943"/>
    </source>
</evidence>
<dbReference type="PANTHER" id="PTHR16035:SF14">
    <property type="entry name" value="FAMILY WITH SEQUENCE SIMILARITY 90 MEMBER A11, PSEUDOGENE-RELATED"/>
    <property type="match status" value="1"/>
</dbReference>
<protein>
    <recommendedName>
        <fullName evidence="3">Zinc knuckle domain-containing protein</fullName>
    </recommendedName>
</protein>
<comment type="similarity">
    <text evidence="1">Belongs to the FAM90 family.</text>
</comment>
<evidence type="ECO:0000256" key="2">
    <source>
        <dbReference type="SAM" id="MobiDB-lite"/>
    </source>
</evidence>
<dbReference type="InterPro" id="IPR041670">
    <property type="entry name" value="Znf-CCHC_6"/>
</dbReference>
<dbReference type="OrthoDB" id="9623814at2759"/>
<dbReference type="PANTHER" id="PTHR16035">
    <property type="entry name" value="PROTEIN FAM90A1"/>
    <property type="match status" value="1"/>
</dbReference>
<feature type="region of interest" description="Disordered" evidence="2">
    <location>
        <begin position="66"/>
        <end position="128"/>
    </location>
</feature>
<organism evidence="4 5">
    <name type="scientific">Balaenoptera musculus</name>
    <name type="common">Blue whale</name>
    <dbReference type="NCBI Taxonomy" id="9771"/>
    <lineage>
        <taxon>Eukaryota</taxon>
        <taxon>Metazoa</taxon>
        <taxon>Chordata</taxon>
        <taxon>Craniata</taxon>
        <taxon>Vertebrata</taxon>
        <taxon>Euteleostomi</taxon>
        <taxon>Mammalia</taxon>
        <taxon>Eutheria</taxon>
        <taxon>Laurasiatheria</taxon>
        <taxon>Artiodactyla</taxon>
        <taxon>Whippomorpha</taxon>
        <taxon>Cetacea</taxon>
        <taxon>Mysticeti</taxon>
        <taxon>Balaenopteridae</taxon>
        <taxon>Balaenoptera</taxon>
    </lineage>
</organism>
<feature type="region of interest" description="Disordered" evidence="2">
    <location>
        <begin position="223"/>
        <end position="278"/>
    </location>
</feature>
<name>A0A8B8WCQ8_BALMU</name>
<evidence type="ECO:0000259" key="3">
    <source>
        <dbReference type="Pfam" id="PF15288"/>
    </source>
</evidence>
<sequence>MAGRYRQLGPCKLSQAQQVRKQNPGAGRQVAPPPKDEDPRVKCRDCGAFGHKVSSLRCPMKRWHGALAPQPLGSKLGKENLEPWKLQDLQTPGTPNTAEREKSERQRKEEHQRKLLQRFPRKPQGWRQQYWKEGTESCHYLRHPNMPTLIQASKRKPIQDPDLPSRSPVRKDDGKSTHPAVSLISRSLVQDSKSSIKAPGQPLRMLFVRVDEGWWSCRYVAPPALPGPEQSAPPAQSPPTGKKPEGHWAPGPRSVLYDDLQVSSSSEDSDWEGHVYGN</sequence>
<feature type="compositionally biased region" description="Polar residues" evidence="2">
    <location>
        <begin position="88"/>
        <end position="97"/>
    </location>
</feature>
<gene>
    <name evidence="5" type="primary">LOC118888056</name>
</gene>
<dbReference type="GeneID" id="118888056"/>
<feature type="region of interest" description="Disordered" evidence="2">
    <location>
        <begin position="1"/>
        <end position="41"/>
    </location>
</feature>
<dbReference type="InterPro" id="IPR039213">
    <property type="entry name" value="FAM90"/>
</dbReference>
<feature type="domain" description="Zinc knuckle" evidence="3">
    <location>
        <begin position="40"/>
        <end position="81"/>
    </location>
</feature>
<accession>A0A8B8WCQ8</accession>
<dbReference type="RefSeq" id="XP_036694923.1">
    <property type="nucleotide sequence ID" value="XM_036839028.1"/>
</dbReference>
<feature type="region of interest" description="Disordered" evidence="2">
    <location>
        <begin position="150"/>
        <end position="179"/>
    </location>
</feature>
<reference evidence="5" key="1">
    <citation type="submission" date="2025-08" db="UniProtKB">
        <authorList>
            <consortium name="RefSeq"/>
        </authorList>
    </citation>
    <scope>IDENTIFICATION</scope>
    <source>
        <tissue evidence="5">Epidermis and Blubber</tissue>
    </source>
</reference>
<dbReference type="Pfam" id="PF15288">
    <property type="entry name" value="zf-CCHC_6"/>
    <property type="match status" value="1"/>
</dbReference>